<sequence length="131" mass="14134">MSSRSSSAQSPSVVQGAGPGEPSLAHSVTPDPKLLDAATGTLRMLAEPTRLHLLWQLSNGPKTVTELTELSGAQRTVVSQHLAKLRLSGLVDTRKDGRHIIYSLHDGHLVRLIRETMNHADHLMTGEPPHG</sequence>
<evidence type="ECO:0000256" key="2">
    <source>
        <dbReference type="ARBA" id="ARBA00023125"/>
    </source>
</evidence>
<keyword evidence="7" id="KW-1185">Reference proteome</keyword>
<dbReference type="Gene3D" id="1.10.10.10">
    <property type="entry name" value="Winged helix-like DNA-binding domain superfamily/Winged helix DNA-binding domain"/>
    <property type="match status" value="1"/>
</dbReference>
<dbReference type="RefSeq" id="WP_238989049.1">
    <property type="nucleotide sequence ID" value="NZ_CBCRYA010000003.1"/>
</dbReference>
<dbReference type="InterPro" id="IPR051011">
    <property type="entry name" value="Metal_resp_trans_reg"/>
</dbReference>
<feature type="region of interest" description="Disordered" evidence="4">
    <location>
        <begin position="1"/>
        <end position="32"/>
    </location>
</feature>
<dbReference type="GO" id="GO:0003700">
    <property type="term" value="F:DNA-binding transcription factor activity"/>
    <property type="evidence" value="ECO:0007669"/>
    <property type="project" value="InterPro"/>
</dbReference>
<dbReference type="InterPro" id="IPR036388">
    <property type="entry name" value="WH-like_DNA-bd_sf"/>
</dbReference>
<reference evidence="6 7" key="1">
    <citation type="submission" date="2018-11" db="EMBL/GenBank/DDBJ databases">
        <authorList>
            <person name="Criscuolo A."/>
        </authorList>
    </citation>
    <scope>NUCLEOTIDE SEQUENCE [LARGE SCALE GENOMIC DNA]</scope>
    <source>
        <strain evidence="6">AT11b</strain>
    </source>
</reference>
<dbReference type="InterPro" id="IPR036390">
    <property type="entry name" value="WH_DNA-bd_sf"/>
</dbReference>
<proteinExistence type="predicted"/>
<accession>A0A3P5X622</accession>
<evidence type="ECO:0000259" key="5">
    <source>
        <dbReference type="PROSITE" id="PS50987"/>
    </source>
</evidence>
<gene>
    <name evidence="6" type="primary">kmtR_1</name>
    <name evidence="6" type="ORF">PSET11_01184</name>
</gene>
<dbReference type="GO" id="GO:0003677">
    <property type="term" value="F:DNA binding"/>
    <property type="evidence" value="ECO:0007669"/>
    <property type="project" value="UniProtKB-KW"/>
</dbReference>
<dbReference type="PRINTS" id="PR00778">
    <property type="entry name" value="HTHARSR"/>
</dbReference>
<evidence type="ECO:0000313" key="6">
    <source>
        <dbReference type="EMBL" id="VDC23699.1"/>
    </source>
</evidence>
<keyword evidence="2" id="KW-0238">DNA-binding</keyword>
<dbReference type="InterPro" id="IPR011991">
    <property type="entry name" value="ArsR-like_HTH"/>
</dbReference>
<dbReference type="SMART" id="SM00418">
    <property type="entry name" value="HTH_ARSR"/>
    <property type="match status" value="1"/>
</dbReference>
<dbReference type="PROSITE" id="PS50987">
    <property type="entry name" value="HTH_ARSR_2"/>
    <property type="match status" value="1"/>
</dbReference>
<feature type="compositionally biased region" description="Low complexity" evidence="4">
    <location>
        <begin position="1"/>
        <end position="12"/>
    </location>
</feature>
<dbReference type="EMBL" id="UXAU01000019">
    <property type="protein sequence ID" value="VDC23699.1"/>
    <property type="molecule type" value="Genomic_DNA"/>
</dbReference>
<dbReference type="PANTHER" id="PTHR43132">
    <property type="entry name" value="ARSENICAL RESISTANCE OPERON REPRESSOR ARSR-RELATED"/>
    <property type="match status" value="1"/>
</dbReference>
<dbReference type="Pfam" id="PF01022">
    <property type="entry name" value="HTH_5"/>
    <property type="match status" value="1"/>
</dbReference>
<dbReference type="SUPFAM" id="SSF46785">
    <property type="entry name" value="Winged helix' DNA-binding domain"/>
    <property type="match status" value="1"/>
</dbReference>
<protein>
    <submittedName>
        <fullName evidence="6">HTH-type transcriptional regulator KmtR</fullName>
    </submittedName>
</protein>
<keyword evidence="1" id="KW-0805">Transcription regulation</keyword>
<keyword evidence="3" id="KW-0804">Transcription</keyword>
<organism evidence="6 7">
    <name type="scientific">Arthrobacter ulcerisalmonis</name>
    <dbReference type="NCBI Taxonomy" id="2483813"/>
    <lineage>
        <taxon>Bacteria</taxon>
        <taxon>Bacillati</taxon>
        <taxon>Actinomycetota</taxon>
        <taxon>Actinomycetes</taxon>
        <taxon>Micrococcales</taxon>
        <taxon>Micrococcaceae</taxon>
        <taxon>Arthrobacter</taxon>
    </lineage>
</organism>
<feature type="domain" description="HTH arsR-type" evidence="5">
    <location>
        <begin position="30"/>
        <end position="124"/>
    </location>
</feature>
<dbReference type="AlphaFoldDB" id="A0A3P5X622"/>
<name>A0A3P5X622_9MICC</name>
<dbReference type="InterPro" id="IPR001845">
    <property type="entry name" value="HTH_ArsR_DNA-bd_dom"/>
</dbReference>
<dbReference type="CDD" id="cd00090">
    <property type="entry name" value="HTH_ARSR"/>
    <property type="match status" value="1"/>
</dbReference>
<evidence type="ECO:0000256" key="1">
    <source>
        <dbReference type="ARBA" id="ARBA00023015"/>
    </source>
</evidence>
<evidence type="ECO:0000256" key="4">
    <source>
        <dbReference type="SAM" id="MobiDB-lite"/>
    </source>
</evidence>
<evidence type="ECO:0000313" key="7">
    <source>
        <dbReference type="Proteomes" id="UP000280861"/>
    </source>
</evidence>
<evidence type="ECO:0000256" key="3">
    <source>
        <dbReference type="ARBA" id="ARBA00023163"/>
    </source>
</evidence>
<dbReference type="NCBIfam" id="NF033788">
    <property type="entry name" value="HTH_metalloreg"/>
    <property type="match status" value="1"/>
</dbReference>
<dbReference type="Proteomes" id="UP000280861">
    <property type="component" value="Unassembled WGS sequence"/>
</dbReference>
<dbReference type="PANTHER" id="PTHR43132:SF8">
    <property type="entry name" value="HTH-TYPE TRANSCRIPTIONAL REGULATOR KMTR"/>
    <property type="match status" value="1"/>
</dbReference>